<accession>A0ABP8CJ57</accession>
<organism evidence="1 2">
    <name type="scientific">Winogradskyella damuponensis</name>
    <dbReference type="NCBI Taxonomy" id="943939"/>
    <lineage>
        <taxon>Bacteria</taxon>
        <taxon>Pseudomonadati</taxon>
        <taxon>Bacteroidota</taxon>
        <taxon>Flavobacteriia</taxon>
        <taxon>Flavobacteriales</taxon>
        <taxon>Flavobacteriaceae</taxon>
        <taxon>Winogradskyella</taxon>
    </lineage>
</organism>
<sequence>MNTVLSHQLNQQRKLCIQKDLNELNLWINTLEFFNNELDHFSVIEKQLIKKASVSSTIQAIRRKNVLNMAILCKYEQELKTEYQYGKTEYDLNRLRFHEQKRISYMKLVDECNTFKNKFYLSLRKYRRE</sequence>
<evidence type="ECO:0000313" key="2">
    <source>
        <dbReference type="Proteomes" id="UP001501682"/>
    </source>
</evidence>
<protein>
    <submittedName>
        <fullName evidence="1">Uncharacterized protein</fullName>
    </submittedName>
</protein>
<keyword evidence="2" id="KW-1185">Reference proteome</keyword>
<dbReference type="EMBL" id="BAABCB010000002">
    <property type="protein sequence ID" value="GAA4239945.1"/>
    <property type="molecule type" value="Genomic_DNA"/>
</dbReference>
<reference evidence="2" key="1">
    <citation type="journal article" date="2019" name="Int. J. Syst. Evol. Microbiol.">
        <title>The Global Catalogue of Microorganisms (GCM) 10K type strain sequencing project: providing services to taxonomists for standard genome sequencing and annotation.</title>
        <authorList>
            <consortium name="The Broad Institute Genomics Platform"/>
            <consortium name="The Broad Institute Genome Sequencing Center for Infectious Disease"/>
            <person name="Wu L."/>
            <person name="Ma J."/>
        </authorList>
    </citation>
    <scope>NUCLEOTIDE SEQUENCE [LARGE SCALE GENOMIC DNA]</scope>
    <source>
        <strain evidence="2">JCM 17633</strain>
    </source>
</reference>
<comment type="caution">
    <text evidence="1">The sequence shown here is derived from an EMBL/GenBank/DDBJ whole genome shotgun (WGS) entry which is preliminary data.</text>
</comment>
<evidence type="ECO:0000313" key="1">
    <source>
        <dbReference type="EMBL" id="GAA4239945.1"/>
    </source>
</evidence>
<name>A0ABP8CJ57_9FLAO</name>
<dbReference type="Proteomes" id="UP001501682">
    <property type="component" value="Unassembled WGS sequence"/>
</dbReference>
<proteinExistence type="predicted"/>
<gene>
    <name evidence="1" type="ORF">GCM10022292_00390</name>
</gene>